<dbReference type="EMBL" id="CP012748">
    <property type="protein sequence ID" value="ALL71402.1"/>
    <property type="molecule type" value="Genomic_DNA"/>
</dbReference>
<dbReference type="KEGG" id="bcai:K788_0001802"/>
<evidence type="ECO:0000313" key="1">
    <source>
        <dbReference type="EMBL" id="ALL71402.1"/>
    </source>
</evidence>
<sequence>MQRVDLGGRHSGSPLKQAGNALCFPVIRAFITATVSVFVRKTVI</sequence>
<dbReference type="Proteomes" id="UP000019146">
    <property type="component" value="Plasmid unnamed"/>
</dbReference>
<name>A0A0P0RQS0_9BURK</name>
<geneLocation type="plasmid" evidence="2"/>
<keyword evidence="1" id="KW-0614">Plasmid</keyword>
<reference evidence="1 2" key="1">
    <citation type="journal article" date="2014" name="Genome Announc.">
        <title>Draft Genome Sequence of the Haloacid-Degrading Burkholderia caribensis Strain MBA4.</title>
        <authorList>
            <person name="Pan Y."/>
            <person name="Kong K.F."/>
            <person name="Tsang J.S."/>
        </authorList>
    </citation>
    <scope>NUCLEOTIDE SEQUENCE [LARGE SCALE GENOMIC DNA]</scope>
    <source>
        <strain evidence="1 2">MBA4</strain>
        <plasmid evidence="2">Plasmid</plasmid>
    </source>
</reference>
<proteinExistence type="predicted"/>
<evidence type="ECO:0000313" key="2">
    <source>
        <dbReference type="Proteomes" id="UP000019146"/>
    </source>
</evidence>
<dbReference type="AlphaFoldDB" id="A0A0P0RQS0"/>
<accession>A0A0P0RQS0</accession>
<organism evidence="1 2">
    <name type="scientific">Paraburkholderia caribensis MBA4</name>
    <dbReference type="NCBI Taxonomy" id="1323664"/>
    <lineage>
        <taxon>Bacteria</taxon>
        <taxon>Pseudomonadati</taxon>
        <taxon>Pseudomonadota</taxon>
        <taxon>Betaproteobacteria</taxon>
        <taxon>Burkholderiales</taxon>
        <taxon>Burkholderiaceae</taxon>
        <taxon>Paraburkholderia</taxon>
    </lineage>
</organism>
<gene>
    <name evidence="1" type="ORF">K788_0001802</name>
</gene>
<protein>
    <submittedName>
        <fullName evidence="1">Uncharacterized protein</fullName>
    </submittedName>
</protein>